<reference evidence="1 2" key="1">
    <citation type="journal article" date="2018" name="IMA Fungus">
        <title>IMA Genome-F 9: Draft genome sequence of Annulohypoxylon stygium, Aspergillus mulundensis, Berkeleyomyces basicola (syn. Thielaviopsis basicola), Ceratocystis smalleyi, two Cercospora beticola strains, Coleophoma cylindrospora, Fusarium fracticaudum, Phialophora cf. hyalina, and Morchella septimelata.</title>
        <authorList>
            <person name="Wingfield B.D."/>
            <person name="Bills G.F."/>
            <person name="Dong Y."/>
            <person name="Huang W."/>
            <person name="Nel W.J."/>
            <person name="Swalarsk-Parry B.S."/>
            <person name="Vaghefi N."/>
            <person name="Wilken P.M."/>
            <person name="An Z."/>
            <person name="de Beer Z.W."/>
            <person name="De Vos L."/>
            <person name="Chen L."/>
            <person name="Duong T.A."/>
            <person name="Gao Y."/>
            <person name="Hammerbacher A."/>
            <person name="Kikkert J.R."/>
            <person name="Li Y."/>
            <person name="Li H."/>
            <person name="Li K."/>
            <person name="Li Q."/>
            <person name="Liu X."/>
            <person name="Ma X."/>
            <person name="Naidoo K."/>
            <person name="Pethybridge S.J."/>
            <person name="Sun J."/>
            <person name="Steenkamp E.T."/>
            <person name="van der Nest M.A."/>
            <person name="van Wyk S."/>
            <person name="Wingfield M.J."/>
            <person name="Xiong C."/>
            <person name="Yue Q."/>
            <person name="Zhang X."/>
        </authorList>
    </citation>
    <scope>NUCLEOTIDE SEQUENCE [LARGE SCALE GENOMIC DNA]</scope>
    <source>
        <strain evidence="1 2">DSM 5745</strain>
    </source>
</reference>
<dbReference type="Proteomes" id="UP000256690">
    <property type="component" value="Unassembled WGS sequence"/>
</dbReference>
<dbReference type="AlphaFoldDB" id="A0A3D8RK05"/>
<proteinExistence type="predicted"/>
<sequence length="231" mass="24955">MADKSPSLIPFLGAMTAAQKDATYSSGRGPVAPYANLQDMAQDPYPPQSYHTRKPSRSIHIDLTGWEQKAIPITEGGPGGAVLYTADLTRSTSQMRFFAGQSQTTLATVNAQAPNSRIAVNMHGHNITMHITTRLRKEAKYGSPSLQNAPMTWKSQSMKVVDFELRDGNAIPLAQFNPHPSWSRREAGRLDLFGPSVSSGRLMEEIVVTAVALVHSTNIQLEEAAGGPGPS</sequence>
<protein>
    <submittedName>
        <fullName evidence="1">Uncharacterized protein</fullName>
    </submittedName>
</protein>
<dbReference type="RefSeq" id="XP_026602044.1">
    <property type="nucleotide sequence ID" value="XM_026748954.1"/>
</dbReference>
<comment type="caution">
    <text evidence="1">The sequence shown here is derived from an EMBL/GenBank/DDBJ whole genome shotgun (WGS) entry which is preliminary data.</text>
</comment>
<dbReference type="EMBL" id="PVWQ01000008">
    <property type="protein sequence ID" value="RDW74276.1"/>
    <property type="molecule type" value="Genomic_DNA"/>
</dbReference>
<name>A0A3D8RK05_9EURO</name>
<accession>A0A3D8RK05</accession>
<organism evidence="1 2">
    <name type="scientific">Aspergillus mulundensis</name>
    <dbReference type="NCBI Taxonomy" id="1810919"/>
    <lineage>
        <taxon>Eukaryota</taxon>
        <taxon>Fungi</taxon>
        <taxon>Dikarya</taxon>
        <taxon>Ascomycota</taxon>
        <taxon>Pezizomycotina</taxon>
        <taxon>Eurotiomycetes</taxon>
        <taxon>Eurotiomycetidae</taxon>
        <taxon>Eurotiales</taxon>
        <taxon>Aspergillaceae</taxon>
        <taxon>Aspergillus</taxon>
        <taxon>Aspergillus subgen. Nidulantes</taxon>
    </lineage>
</organism>
<keyword evidence="2" id="KW-1185">Reference proteome</keyword>
<gene>
    <name evidence="1" type="ORF">DSM5745_06938</name>
</gene>
<dbReference type="OrthoDB" id="4725912at2759"/>
<evidence type="ECO:0000313" key="1">
    <source>
        <dbReference type="EMBL" id="RDW74276.1"/>
    </source>
</evidence>
<evidence type="ECO:0000313" key="2">
    <source>
        <dbReference type="Proteomes" id="UP000256690"/>
    </source>
</evidence>
<dbReference type="GeneID" id="38117308"/>